<accession>A0A8D8KPU6</accession>
<sequence length="250" mass="28363">MLRHAGVTPEGRHHPVPAEAPDERTGHRGKRPGVHHPGQLRRTSTRGWWTGQEPAGRTGRARARRCHSDQHGWTEPHSFSPVCRLAHSPGRAGRLPAADQQQPQRGRGPGRRRPGPVAVARDDGAKRPDRVHHRQGRHQDRRDPPDLRRHDPDLELRGAGQRQHRPDHHHHRQSGLGRAGAVSHQHENFDGNRRTANPRLPLHRPEPHRESAHPLNRNNPFDHHHQQQPLWNHPPETCGAIFSLGTIVDI</sequence>
<organism evidence="2">
    <name type="scientific">Culex pipiens</name>
    <name type="common">House mosquito</name>
    <dbReference type="NCBI Taxonomy" id="7175"/>
    <lineage>
        <taxon>Eukaryota</taxon>
        <taxon>Metazoa</taxon>
        <taxon>Ecdysozoa</taxon>
        <taxon>Arthropoda</taxon>
        <taxon>Hexapoda</taxon>
        <taxon>Insecta</taxon>
        <taxon>Pterygota</taxon>
        <taxon>Neoptera</taxon>
        <taxon>Endopterygota</taxon>
        <taxon>Diptera</taxon>
        <taxon>Nematocera</taxon>
        <taxon>Culicoidea</taxon>
        <taxon>Culicidae</taxon>
        <taxon>Culicinae</taxon>
        <taxon>Culicini</taxon>
        <taxon>Culex</taxon>
        <taxon>Culex</taxon>
    </lineage>
</organism>
<feature type="compositionally biased region" description="Basic and acidic residues" evidence="1">
    <location>
        <begin position="203"/>
        <end position="212"/>
    </location>
</feature>
<dbReference type="EMBL" id="HBUE01230431">
    <property type="protein sequence ID" value="CAG6544582.1"/>
    <property type="molecule type" value="Transcribed_RNA"/>
</dbReference>
<proteinExistence type="predicted"/>
<feature type="compositionally biased region" description="Basic residues" evidence="1">
    <location>
        <begin position="162"/>
        <end position="173"/>
    </location>
</feature>
<reference evidence="2" key="1">
    <citation type="submission" date="2021-05" db="EMBL/GenBank/DDBJ databases">
        <authorList>
            <person name="Alioto T."/>
            <person name="Alioto T."/>
            <person name="Gomez Garrido J."/>
        </authorList>
    </citation>
    <scope>NUCLEOTIDE SEQUENCE</scope>
</reference>
<feature type="compositionally biased region" description="Basic and acidic residues" evidence="1">
    <location>
        <begin position="184"/>
        <end position="193"/>
    </location>
</feature>
<protein>
    <submittedName>
        <fullName evidence="2">(northern house mosquito) hypothetical protein</fullName>
    </submittedName>
</protein>
<evidence type="ECO:0000313" key="2">
    <source>
        <dbReference type="EMBL" id="CAG6596720.1"/>
    </source>
</evidence>
<evidence type="ECO:0000256" key="1">
    <source>
        <dbReference type="SAM" id="MobiDB-lite"/>
    </source>
</evidence>
<dbReference type="AlphaFoldDB" id="A0A8D8KPU6"/>
<dbReference type="EMBL" id="HBUE01337221">
    <property type="protein sequence ID" value="CAG6596720.1"/>
    <property type="molecule type" value="Transcribed_RNA"/>
</dbReference>
<feature type="compositionally biased region" description="Basic and acidic residues" evidence="1">
    <location>
        <begin position="137"/>
        <end position="156"/>
    </location>
</feature>
<feature type="region of interest" description="Disordered" evidence="1">
    <location>
        <begin position="1"/>
        <end position="234"/>
    </location>
</feature>
<name>A0A8D8KPU6_CULPI</name>